<evidence type="ECO:0000313" key="6">
    <source>
        <dbReference type="Proteomes" id="UP000010797"/>
    </source>
</evidence>
<gene>
    <name evidence="5" type="ordered locus">Desdi_3396</name>
</gene>
<dbReference type="PANTHER" id="PTHR30036">
    <property type="entry name" value="D-XYLOSE-BINDING PERIPLASMIC PROTEIN"/>
    <property type="match status" value="1"/>
</dbReference>
<proteinExistence type="inferred from homology"/>
<sequence length="484" mass="52535">MKRYLWLVPFIILSVILTGCNMQNMLGNLMGNKEKTSSKSSQQQEEKKIIAVALNEEDPNKAMFLLGIQEMAAKEEIEVKVLTEKELGDSEALKEAKILIYQDGEQSFLKDAEKNDIPILALNSLPPGVKAQGVILPDPNQVGTLMAQQIQGRISEGQVVYLQGESEDPLAQTSLAALKQESGKNSKITIHSFANPPESEAIAIQGLREHLQKNPGQVKVICAQNEKLASQAYELLKSLQLTEKIYLMGGQANPKSLQRIASAGQIADIDTAPYVQGVNALQWAQKIINKESIDITQSITGDQGEVAAKIIPVKSVTAENLSLIQKSYTKAAQAQKELEKKQEESQEKSAGSKGDKKSKSNGDGESSGDEKNSKSKEGDSQSQEQEGASSQGKEGSHGVMPEGVKKVTEKVHTEITREYLDEQGKVLGIEKSANDQVRTIPPEMLLKEQQKQQDGQQGQQGTQGTQGTQGEKSSGAEKSGNKKS</sequence>
<evidence type="ECO:0000256" key="2">
    <source>
        <dbReference type="ARBA" id="ARBA00007639"/>
    </source>
</evidence>
<dbReference type="eggNOG" id="COG1879">
    <property type="taxonomic scope" value="Bacteria"/>
</dbReference>
<feature type="domain" description="Periplasmic binding protein" evidence="4">
    <location>
        <begin position="106"/>
        <end position="291"/>
    </location>
</feature>
<dbReference type="AlphaFoldDB" id="L0FC31"/>
<feature type="compositionally biased region" description="Basic and acidic residues" evidence="3">
    <location>
        <begin position="403"/>
        <end position="424"/>
    </location>
</feature>
<evidence type="ECO:0000259" key="4">
    <source>
        <dbReference type="Pfam" id="PF13407"/>
    </source>
</evidence>
<dbReference type="InterPro" id="IPR025997">
    <property type="entry name" value="SBP_2_dom"/>
</dbReference>
<comment type="subcellular location">
    <subcellularLocation>
        <location evidence="1">Cell envelope</location>
    </subcellularLocation>
</comment>
<feature type="compositionally biased region" description="Basic and acidic residues" evidence="3">
    <location>
        <begin position="353"/>
        <end position="379"/>
    </location>
</feature>
<evidence type="ECO:0000313" key="5">
    <source>
        <dbReference type="EMBL" id="AGA70782.1"/>
    </source>
</evidence>
<dbReference type="GO" id="GO:0030246">
    <property type="term" value="F:carbohydrate binding"/>
    <property type="evidence" value="ECO:0007669"/>
    <property type="project" value="TreeGrafter"/>
</dbReference>
<evidence type="ECO:0000256" key="1">
    <source>
        <dbReference type="ARBA" id="ARBA00004196"/>
    </source>
</evidence>
<dbReference type="KEGG" id="ddl:Desdi_3396"/>
<dbReference type="EMBL" id="CP003344">
    <property type="protein sequence ID" value="AGA70782.1"/>
    <property type="molecule type" value="Genomic_DNA"/>
</dbReference>
<dbReference type="GO" id="GO:0030288">
    <property type="term" value="C:outer membrane-bounded periplasmic space"/>
    <property type="evidence" value="ECO:0007669"/>
    <property type="project" value="TreeGrafter"/>
</dbReference>
<feature type="compositionally biased region" description="Basic and acidic residues" evidence="3">
    <location>
        <begin position="336"/>
        <end position="347"/>
    </location>
</feature>
<feature type="compositionally biased region" description="Low complexity" evidence="3">
    <location>
        <begin position="380"/>
        <end position="393"/>
    </location>
</feature>
<dbReference type="STRING" id="871963.Desdi_3396"/>
<dbReference type="PROSITE" id="PS51257">
    <property type="entry name" value="PROKAR_LIPOPROTEIN"/>
    <property type="match status" value="1"/>
</dbReference>
<protein>
    <recommendedName>
        <fullName evidence="4">Periplasmic binding protein domain-containing protein</fullName>
    </recommendedName>
</protein>
<dbReference type="Proteomes" id="UP000010797">
    <property type="component" value="Chromosome"/>
</dbReference>
<feature type="region of interest" description="Disordered" evidence="3">
    <location>
        <begin position="335"/>
        <end position="484"/>
    </location>
</feature>
<accession>L0FC31</accession>
<dbReference type="RefSeq" id="WP_015263738.1">
    <property type="nucleotide sequence ID" value="NC_019903.1"/>
</dbReference>
<dbReference type="HOGENOM" id="CLU_605094_0_0_9"/>
<dbReference type="SUPFAM" id="SSF53822">
    <property type="entry name" value="Periplasmic binding protein-like I"/>
    <property type="match status" value="1"/>
</dbReference>
<dbReference type="PANTHER" id="PTHR30036:SF7">
    <property type="entry name" value="ABC TRANSPORTER PERIPLASMIC-BINDING PROTEIN YPHF"/>
    <property type="match status" value="1"/>
</dbReference>
<dbReference type="Gene3D" id="3.40.50.2300">
    <property type="match status" value="2"/>
</dbReference>
<keyword evidence="6" id="KW-1185">Reference proteome</keyword>
<organism evidence="5 6">
    <name type="scientific">Desulfitobacterium dichloroeliminans (strain LMG P-21439 / DCA1)</name>
    <dbReference type="NCBI Taxonomy" id="871963"/>
    <lineage>
        <taxon>Bacteria</taxon>
        <taxon>Bacillati</taxon>
        <taxon>Bacillota</taxon>
        <taxon>Clostridia</taxon>
        <taxon>Eubacteriales</taxon>
        <taxon>Desulfitobacteriaceae</taxon>
        <taxon>Desulfitobacterium</taxon>
    </lineage>
</organism>
<reference evidence="6" key="1">
    <citation type="submission" date="2012-02" db="EMBL/GenBank/DDBJ databases">
        <title>Complete sequence of Desulfitobacterium dichloroeliminans LMG P-21439.</title>
        <authorList>
            <person name="Lucas S."/>
            <person name="Han J."/>
            <person name="Lapidus A."/>
            <person name="Cheng J.-F."/>
            <person name="Goodwin L."/>
            <person name="Pitluck S."/>
            <person name="Peters L."/>
            <person name="Ovchinnikova G."/>
            <person name="Teshima H."/>
            <person name="Detter J.C."/>
            <person name="Han C."/>
            <person name="Tapia R."/>
            <person name="Land M."/>
            <person name="Hauser L."/>
            <person name="Kyrpides N."/>
            <person name="Ivanova N."/>
            <person name="Pagani I."/>
            <person name="Kruse T."/>
            <person name="de Vos W.M."/>
            <person name="Boon N."/>
            <person name="Smidt H."/>
            <person name="Woyke T."/>
        </authorList>
    </citation>
    <scope>NUCLEOTIDE SEQUENCE [LARGE SCALE GENOMIC DNA]</scope>
    <source>
        <strain evidence="6">LMG P-21439 / DCA1</strain>
    </source>
</reference>
<dbReference type="InterPro" id="IPR050555">
    <property type="entry name" value="Bact_Solute-Bind_Prot2"/>
</dbReference>
<name>L0FC31_DESDL</name>
<feature type="compositionally biased region" description="Low complexity" evidence="3">
    <location>
        <begin position="452"/>
        <end position="470"/>
    </location>
</feature>
<evidence type="ECO:0000256" key="3">
    <source>
        <dbReference type="SAM" id="MobiDB-lite"/>
    </source>
</evidence>
<dbReference type="Pfam" id="PF13407">
    <property type="entry name" value="Peripla_BP_4"/>
    <property type="match status" value="1"/>
</dbReference>
<dbReference type="InterPro" id="IPR028082">
    <property type="entry name" value="Peripla_BP_I"/>
</dbReference>
<comment type="similarity">
    <text evidence="2">Belongs to the bacterial solute-binding protein 2 family.</text>
</comment>